<evidence type="ECO:0000256" key="1">
    <source>
        <dbReference type="ARBA" id="ARBA00012493"/>
    </source>
</evidence>
<dbReference type="Gene3D" id="3.30.420.10">
    <property type="entry name" value="Ribonuclease H-like superfamily/Ribonuclease H"/>
    <property type="match status" value="1"/>
</dbReference>
<dbReference type="PANTHER" id="PTHR37984:SF5">
    <property type="entry name" value="PROTEIN NYNRIN-LIKE"/>
    <property type="match status" value="1"/>
</dbReference>
<dbReference type="Gene3D" id="2.40.70.10">
    <property type="entry name" value="Acid Proteases"/>
    <property type="match status" value="1"/>
</dbReference>
<dbReference type="FunFam" id="3.10.20.370:FF:000001">
    <property type="entry name" value="Retrovirus-related Pol polyprotein from transposon 17.6-like protein"/>
    <property type="match status" value="1"/>
</dbReference>
<evidence type="ECO:0000256" key="5">
    <source>
        <dbReference type="ARBA" id="ARBA00022759"/>
    </source>
</evidence>
<dbReference type="Proteomes" id="UP000288805">
    <property type="component" value="Unassembled WGS sequence"/>
</dbReference>
<dbReference type="GO" id="GO:0003964">
    <property type="term" value="F:RNA-directed DNA polymerase activity"/>
    <property type="evidence" value="ECO:0007669"/>
    <property type="project" value="UniProtKB-KW"/>
</dbReference>
<dbReference type="CDD" id="cd09274">
    <property type="entry name" value="RNase_HI_RT_Ty3"/>
    <property type="match status" value="1"/>
</dbReference>
<sequence length="1147" mass="131784">MVKYKDPGCPTISVQIGDSFVERALLDLGASVNLLPYSIYKQLGLGELKATTITLSLADRSIKVPRGVVEDVLVQVEKFYYPVDFVVLDTEPLKKGMNSVPIILGRPFLATANALINCRNGLMQLSFGNMTVEMNVFNLCKQPMDHDDVENEEACLIEALVQEHTEKLMEENIDEFFSTIVKEECVQVATEWKEKYTIQSLNSVENDEESKKEEVEISKPELKPLPHGLKYVYLEANEEKPVVISATLTEEQEMKLLKVLKENKRAIGWSISDLKGINPLICTHHIYLEENAKPVRQPQRRLNPLMQDVVRNEVLKLLDAGIIYPISDSSWVSPTQVVPKKSGITVMKNDEGELIPTRLTTGWRVCIDFRKLNAVTKKDHFPLPFLDQVLERVAGHDYYCFLDGYSGYFQIAIALEDQEKTTFTCPFGTYAYRRMPFGLCNAPATFQRCMLSIFSDMVERIMEVFMDDLTVYGKTFDDCLLNLKKVLKRCIENDFSKLGKCHFMATSGVVLGHIISKEGIQVDPAKIELISKLPSPTTVKEVRQFLGHAGFYRRFIQDFSKIAQPLCALLLKDAEFIWTKACQEAFKRLKSLLTTAPIVRSPNWSLPFELMCDASDYAVGAVLGQREDGKPYVVYYASKTLNDAQKNYTTTEKELLAVVFALDKFRNYLLGTSIVIFTDHSALKYLLNKKDAKARLIRWILLLQEFNIQIKDKQGVENVVADHLSRVKVESHFEEAQINDEFPDDALCAVEKLPWFANIVNYLATGELPSEWNMETKKYFLSRAKHYAWDDPYLYKFCPIKLCGDVFQRMNNKTYCECAMKELVEVILLQGRLQQKFYRVDSIGQLCSRIVTLIAKVVHNVNNWGKSTQVDYVSKWVEAVACKSNDHKVVLKFLKENIFSRFGIPRAIISDGGSHFCNKPFSTLLQKYGVRHKVSTPYHPQTNGQAELANREIKRILTKVVNTTRKDWSTKLSDALWAYRTAYKTVLGMSPYRIVYGKACHLPVELEHRAYWAIKKMNFDSDQAGAKRKYDLNELEAYRNESYECLRNAREKHKFYHDKLILRREFKQGEKVLLYDSKLHIFPGKLRSRWNGPYVVKEVFPYGTVTIQNPRTGNEFKVNGQRLKHFIERFETQEENLHFLDGDVQKG</sequence>
<keyword evidence="7" id="KW-0695">RNA-directed DNA polymerase</keyword>
<dbReference type="Pfam" id="PF00078">
    <property type="entry name" value="RVT_1"/>
    <property type="match status" value="1"/>
</dbReference>
<evidence type="ECO:0000256" key="6">
    <source>
        <dbReference type="ARBA" id="ARBA00022801"/>
    </source>
</evidence>
<dbReference type="EC" id="2.7.7.49" evidence="1"/>
<comment type="caution">
    <text evidence="9">The sequence shown here is derived from an EMBL/GenBank/DDBJ whole genome shotgun (WGS) entry which is preliminary data.</text>
</comment>
<gene>
    <name evidence="9" type="primary">pol_922</name>
    <name evidence="9" type="ORF">CK203_068194</name>
</gene>
<dbReference type="SUPFAM" id="SSF53098">
    <property type="entry name" value="Ribonuclease H-like"/>
    <property type="match status" value="1"/>
</dbReference>
<dbReference type="SUPFAM" id="SSF50630">
    <property type="entry name" value="Acid proteases"/>
    <property type="match status" value="1"/>
</dbReference>
<dbReference type="GO" id="GO:0003676">
    <property type="term" value="F:nucleic acid binding"/>
    <property type="evidence" value="ECO:0007669"/>
    <property type="project" value="InterPro"/>
</dbReference>
<keyword evidence="2" id="KW-0808">Transferase</keyword>
<dbReference type="SUPFAM" id="SSF56672">
    <property type="entry name" value="DNA/RNA polymerases"/>
    <property type="match status" value="1"/>
</dbReference>
<feature type="domain" description="Integrase catalytic" evidence="8">
    <location>
        <begin position="830"/>
        <end position="999"/>
    </location>
</feature>
<dbReference type="Gene3D" id="3.30.70.270">
    <property type="match status" value="2"/>
</dbReference>
<keyword evidence="5" id="KW-0255">Endonuclease</keyword>
<dbReference type="InterPro" id="IPR012337">
    <property type="entry name" value="RNaseH-like_sf"/>
</dbReference>
<dbReference type="InterPro" id="IPR021109">
    <property type="entry name" value="Peptidase_aspartic_dom_sf"/>
</dbReference>
<dbReference type="Gene3D" id="3.10.10.10">
    <property type="entry name" value="HIV Type 1 Reverse Transcriptase, subunit A, domain 1"/>
    <property type="match status" value="1"/>
</dbReference>
<protein>
    <recommendedName>
        <fullName evidence="1">RNA-directed DNA polymerase</fullName>
        <ecNumber evidence="1">2.7.7.49</ecNumber>
    </recommendedName>
</protein>
<dbReference type="InterPro" id="IPR001584">
    <property type="entry name" value="Integrase_cat-core"/>
</dbReference>
<dbReference type="InterPro" id="IPR000477">
    <property type="entry name" value="RT_dom"/>
</dbReference>
<dbReference type="Pfam" id="PF00665">
    <property type="entry name" value="rve"/>
    <property type="match status" value="1"/>
</dbReference>
<dbReference type="GO" id="GO:0004519">
    <property type="term" value="F:endonuclease activity"/>
    <property type="evidence" value="ECO:0007669"/>
    <property type="project" value="UniProtKB-KW"/>
</dbReference>
<dbReference type="AlphaFoldDB" id="A0A438E1F1"/>
<evidence type="ECO:0000256" key="7">
    <source>
        <dbReference type="ARBA" id="ARBA00022918"/>
    </source>
</evidence>
<dbReference type="Pfam" id="PF17917">
    <property type="entry name" value="RT_RNaseH"/>
    <property type="match status" value="1"/>
</dbReference>
<dbReference type="InterPro" id="IPR041373">
    <property type="entry name" value="RT_RNaseH"/>
</dbReference>
<keyword evidence="4" id="KW-0540">Nuclease</keyword>
<dbReference type="EMBL" id="QGNW01001434">
    <property type="protein sequence ID" value="RVW41521.1"/>
    <property type="molecule type" value="Genomic_DNA"/>
</dbReference>
<evidence type="ECO:0000256" key="3">
    <source>
        <dbReference type="ARBA" id="ARBA00022695"/>
    </source>
</evidence>
<proteinExistence type="predicted"/>
<dbReference type="CDD" id="cd00303">
    <property type="entry name" value="retropepsin_like"/>
    <property type="match status" value="1"/>
</dbReference>
<reference evidence="9 10" key="1">
    <citation type="journal article" date="2018" name="PLoS Genet.">
        <title>Population sequencing reveals clonal diversity and ancestral inbreeding in the grapevine cultivar Chardonnay.</title>
        <authorList>
            <person name="Roach M.J."/>
            <person name="Johnson D.L."/>
            <person name="Bohlmann J."/>
            <person name="van Vuuren H.J."/>
            <person name="Jones S.J."/>
            <person name="Pretorius I.S."/>
            <person name="Schmidt S.A."/>
            <person name="Borneman A.R."/>
        </authorList>
    </citation>
    <scope>NUCLEOTIDE SEQUENCE [LARGE SCALE GENOMIC DNA]</scope>
    <source>
        <strain evidence="10">cv. Chardonnay</strain>
        <tissue evidence="9">Leaf</tissue>
    </source>
</reference>
<keyword evidence="6" id="KW-0378">Hydrolase</keyword>
<dbReference type="GO" id="GO:0016787">
    <property type="term" value="F:hydrolase activity"/>
    <property type="evidence" value="ECO:0007669"/>
    <property type="project" value="UniProtKB-KW"/>
</dbReference>
<name>A0A438E1F1_VITVI</name>
<organism evidence="9 10">
    <name type="scientific">Vitis vinifera</name>
    <name type="common">Grape</name>
    <dbReference type="NCBI Taxonomy" id="29760"/>
    <lineage>
        <taxon>Eukaryota</taxon>
        <taxon>Viridiplantae</taxon>
        <taxon>Streptophyta</taxon>
        <taxon>Embryophyta</taxon>
        <taxon>Tracheophyta</taxon>
        <taxon>Spermatophyta</taxon>
        <taxon>Magnoliopsida</taxon>
        <taxon>eudicotyledons</taxon>
        <taxon>Gunneridae</taxon>
        <taxon>Pentapetalae</taxon>
        <taxon>rosids</taxon>
        <taxon>Vitales</taxon>
        <taxon>Vitaceae</taxon>
        <taxon>Viteae</taxon>
        <taxon>Vitis</taxon>
    </lineage>
</organism>
<evidence type="ECO:0000259" key="8">
    <source>
        <dbReference type="PROSITE" id="PS50994"/>
    </source>
</evidence>
<evidence type="ECO:0000313" key="10">
    <source>
        <dbReference type="Proteomes" id="UP000288805"/>
    </source>
</evidence>
<dbReference type="InterPro" id="IPR043502">
    <property type="entry name" value="DNA/RNA_pol_sf"/>
</dbReference>
<keyword evidence="3" id="KW-0548">Nucleotidyltransferase</keyword>
<dbReference type="FunFam" id="3.30.70.270:FF:000020">
    <property type="entry name" value="Transposon Tf2-6 polyprotein-like Protein"/>
    <property type="match status" value="1"/>
</dbReference>
<evidence type="ECO:0000256" key="2">
    <source>
        <dbReference type="ARBA" id="ARBA00022679"/>
    </source>
</evidence>
<dbReference type="InterPro" id="IPR036397">
    <property type="entry name" value="RNaseH_sf"/>
</dbReference>
<dbReference type="PANTHER" id="PTHR37984">
    <property type="entry name" value="PROTEIN CBG26694"/>
    <property type="match status" value="1"/>
</dbReference>
<accession>A0A438E1F1</accession>
<dbReference type="Pfam" id="PF13650">
    <property type="entry name" value="Asp_protease_2"/>
    <property type="match status" value="1"/>
</dbReference>
<dbReference type="GO" id="GO:0015074">
    <property type="term" value="P:DNA integration"/>
    <property type="evidence" value="ECO:0007669"/>
    <property type="project" value="InterPro"/>
</dbReference>
<dbReference type="InterPro" id="IPR050951">
    <property type="entry name" value="Retrovirus_Pol_polyprotein"/>
</dbReference>
<evidence type="ECO:0000313" key="9">
    <source>
        <dbReference type="EMBL" id="RVW41521.1"/>
    </source>
</evidence>
<dbReference type="InterPro" id="IPR043128">
    <property type="entry name" value="Rev_trsase/Diguanyl_cyclase"/>
</dbReference>
<dbReference type="CDD" id="cd01647">
    <property type="entry name" value="RT_LTR"/>
    <property type="match status" value="1"/>
</dbReference>
<evidence type="ECO:0000256" key="4">
    <source>
        <dbReference type="ARBA" id="ARBA00022722"/>
    </source>
</evidence>
<dbReference type="PROSITE" id="PS50994">
    <property type="entry name" value="INTEGRASE"/>
    <property type="match status" value="1"/>
</dbReference>